<dbReference type="Pfam" id="PF17853">
    <property type="entry name" value="GGDEF_2"/>
    <property type="match status" value="1"/>
</dbReference>
<dbReference type="PRINTS" id="PR00032">
    <property type="entry name" value="HTHARAC"/>
</dbReference>
<gene>
    <name evidence="11" type="ORF">GRF59_21480</name>
</gene>
<organism evidence="11 12">
    <name type="scientific">Paenibacillus dendrobii</name>
    <dbReference type="NCBI Taxonomy" id="2691084"/>
    <lineage>
        <taxon>Bacteria</taxon>
        <taxon>Bacillati</taxon>
        <taxon>Bacillota</taxon>
        <taxon>Bacilli</taxon>
        <taxon>Bacillales</taxon>
        <taxon>Paenibacillaceae</taxon>
        <taxon>Paenibacillus</taxon>
    </lineage>
</organism>
<dbReference type="GO" id="GO:0000160">
    <property type="term" value="P:phosphorelay signal transduction system"/>
    <property type="evidence" value="ECO:0007669"/>
    <property type="project" value="UniProtKB-KW"/>
</dbReference>
<sequence length="527" mass="60642">MYKVFLVDDEPFIVEGLYSILDWSDYQLEIIGSAENGKEALTLLQEHPADILITDITMPEMTGLELIREARALFPDLKIIILSGYNEFNYVKEGMQYGIENYLLKPINVEELKQTLKSTVDKIESTQAQTIGHQDMDILRSNILNRWLIGQIEQEELLERGQLLNLGVSLPYYETAVIKPMIPPNPQHEDMILYRNEKLEQVYQRVRSMTEHDEAAPGICFVDWDSDIVVVFGCSSKDDQDMLEEAFGQLIAQLRIIYPFELLVSMGELQSGLDGAAESYRDAKRVQQFFLISPHHLILTNKRLEELRNQPGSSIHVPDWGEYSRLLLSLQQEELLRRIEEDLDQLSGTEGITPHQVQNRVVEMIIWFKQAIKEANLPDPEEAEGYKSIFAGVFSSLTMDELKQQVMLAAQNVMSYLKEQQSLSPVVKQVLTQIHEHYGDELSLKLLGQEYNINPVYLGQLFHRETGKTLSDYVNSYRIEKAKDLLKRSNLKVQEVARMTGYLDNSYFFRQFKKYVGVSPAEFKGLV</sequence>
<accession>A0A7X3ILJ4</accession>
<dbReference type="SMART" id="SM00342">
    <property type="entry name" value="HTH_ARAC"/>
    <property type="match status" value="1"/>
</dbReference>
<dbReference type="InterPro" id="IPR011006">
    <property type="entry name" value="CheY-like_superfamily"/>
</dbReference>
<dbReference type="PROSITE" id="PS00041">
    <property type="entry name" value="HTH_ARAC_FAMILY_1"/>
    <property type="match status" value="1"/>
</dbReference>
<dbReference type="PANTHER" id="PTHR42713:SF3">
    <property type="entry name" value="TRANSCRIPTIONAL REGULATORY PROTEIN HPTR"/>
    <property type="match status" value="1"/>
</dbReference>
<dbReference type="Gene3D" id="1.10.10.60">
    <property type="entry name" value="Homeodomain-like"/>
    <property type="match status" value="2"/>
</dbReference>
<dbReference type="EMBL" id="WUBI01000004">
    <property type="protein sequence ID" value="MWV46182.1"/>
    <property type="molecule type" value="Genomic_DNA"/>
</dbReference>
<evidence type="ECO:0000259" key="10">
    <source>
        <dbReference type="PROSITE" id="PS50110"/>
    </source>
</evidence>
<dbReference type="CDD" id="cd17536">
    <property type="entry name" value="REC_YesN-like"/>
    <property type="match status" value="1"/>
</dbReference>
<dbReference type="Pfam" id="PF12833">
    <property type="entry name" value="HTH_18"/>
    <property type="match status" value="1"/>
</dbReference>
<keyword evidence="2" id="KW-0963">Cytoplasm</keyword>
<keyword evidence="12" id="KW-1185">Reference proteome</keyword>
<dbReference type="SMART" id="SM00448">
    <property type="entry name" value="REC"/>
    <property type="match status" value="1"/>
</dbReference>
<dbReference type="SUPFAM" id="SSF46689">
    <property type="entry name" value="Homeodomain-like"/>
    <property type="match status" value="2"/>
</dbReference>
<comment type="subcellular location">
    <subcellularLocation>
        <location evidence="1">Cytoplasm</location>
    </subcellularLocation>
</comment>
<dbReference type="GO" id="GO:0005737">
    <property type="term" value="C:cytoplasm"/>
    <property type="evidence" value="ECO:0007669"/>
    <property type="project" value="UniProtKB-SubCell"/>
</dbReference>
<dbReference type="PROSITE" id="PS50110">
    <property type="entry name" value="RESPONSE_REGULATORY"/>
    <property type="match status" value="1"/>
</dbReference>
<evidence type="ECO:0000256" key="1">
    <source>
        <dbReference type="ARBA" id="ARBA00004496"/>
    </source>
</evidence>
<evidence type="ECO:0000259" key="9">
    <source>
        <dbReference type="PROSITE" id="PS01124"/>
    </source>
</evidence>
<feature type="modified residue" description="4-aspartylphosphate" evidence="8">
    <location>
        <position position="55"/>
    </location>
</feature>
<evidence type="ECO:0000256" key="2">
    <source>
        <dbReference type="ARBA" id="ARBA00022490"/>
    </source>
</evidence>
<keyword evidence="3 8" id="KW-0597">Phosphoprotein</keyword>
<dbReference type="InterPro" id="IPR009057">
    <property type="entry name" value="Homeodomain-like_sf"/>
</dbReference>
<evidence type="ECO:0000256" key="4">
    <source>
        <dbReference type="ARBA" id="ARBA00023012"/>
    </source>
</evidence>
<dbReference type="InterPro" id="IPR018062">
    <property type="entry name" value="HTH_AraC-typ_CS"/>
</dbReference>
<reference evidence="11 12" key="1">
    <citation type="submission" date="2019-12" db="EMBL/GenBank/DDBJ databases">
        <title>Paenibacillus sp. nov., an endophytic bacterium isolated from the stem of Dendrobium.</title>
        <authorList>
            <person name="Zhao R."/>
        </authorList>
    </citation>
    <scope>NUCLEOTIDE SEQUENCE [LARGE SCALE GENOMIC DNA]</scope>
    <source>
        <strain evidence="11 12">HJL G12</strain>
    </source>
</reference>
<dbReference type="PROSITE" id="PS01124">
    <property type="entry name" value="HTH_ARAC_FAMILY_2"/>
    <property type="match status" value="1"/>
</dbReference>
<evidence type="ECO:0000256" key="7">
    <source>
        <dbReference type="ARBA" id="ARBA00023163"/>
    </source>
</evidence>
<dbReference type="InterPro" id="IPR041522">
    <property type="entry name" value="CdaR_GGDEF"/>
</dbReference>
<evidence type="ECO:0000313" key="12">
    <source>
        <dbReference type="Proteomes" id="UP000460318"/>
    </source>
</evidence>
<evidence type="ECO:0000256" key="6">
    <source>
        <dbReference type="ARBA" id="ARBA00023125"/>
    </source>
</evidence>
<dbReference type="Proteomes" id="UP000460318">
    <property type="component" value="Unassembled WGS sequence"/>
</dbReference>
<dbReference type="AlphaFoldDB" id="A0A7X3ILJ4"/>
<evidence type="ECO:0000256" key="8">
    <source>
        <dbReference type="PROSITE-ProRule" id="PRU00169"/>
    </source>
</evidence>
<evidence type="ECO:0000313" key="11">
    <source>
        <dbReference type="EMBL" id="MWV46182.1"/>
    </source>
</evidence>
<dbReference type="Pfam" id="PF00072">
    <property type="entry name" value="Response_reg"/>
    <property type="match status" value="1"/>
</dbReference>
<dbReference type="GO" id="GO:0043565">
    <property type="term" value="F:sequence-specific DNA binding"/>
    <property type="evidence" value="ECO:0007669"/>
    <property type="project" value="InterPro"/>
</dbReference>
<evidence type="ECO:0000256" key="5">
    <source>
        <dbReference type="ARBA" id="ARBA00023015"/>
    </source>
</evidence>
<dbReference type="RefSeq" id="WP_160499792.1">
    <property type="nucleotide sequence ID" value="NZ_WUBI01000004.1"/>
</dbReference>
<dbReference type="PANTHER" id="PTHR42713">
    <property type="entry name" value="HISTIDINE KINASE-RELATED"/>
    <property type="match status" value="1"/>
</dbReference>
<keyword evidence="5" id="KW-0805">Transcription regulation</keyword>
<dbReference type="SUPFAM" id="SSF52172">
    <property type="entry name" value="CheY-like"/>
    <property type="match status" value="1"/>
</dbReference>
<keyword evidence="7" id="KW-0804">Transcription</keyword>
<dbReference type="InterPro" id="IPR051552">
    <property type="entry name" value="HptR"/>
</dbReference>
<proteinExistence type="predicted"/>
<dbReference type="InterPro" id="IPR001789">
    <property type="entry name" value="Sig_transdc_resp-reg_receiver"/>
</dbReference>
<keyword evidence="6" id="KW-0238">DNA-binding</keyword>
<name>A0A7X3ILJ4_9BACL</name>
<keyword evidence="4" id="KW-0902">Two-component regulatory system</keyword>
<feature type="domain" description="Response regulatory" evidence="10">
    <location>
        <begin position="3"/>
        <end position="120"/>
    </location>
</feature>
<dbReference type="Gene3D" id="3.40.50.2300">
    <property type="match status" value="1"/>
</dbReference>
<evidence type="ECO:0000256" key="3">
    <source>
        <dbReference type="ARBA" id="ARBA00022553"/>
    </source>
</evidence>
<comment type="caution">
    <text evidence="11">The sequence shown here is derived from an EMBL/GenBank/DDBJ whole genome shotgun (WGS) entry which is preliminary data.</text>
</comment>
<dbReference type="InterPro" id="IPR018060">
    <property type="entry name" value="HTH_AraC"/>
</dbReference>
<protein>
    <submittedName>
        <fullName evidence="11">Response regulator</fullName>
    </submittedName>
</protein>
<dbReference type="GO" id="GO:0003700">
    <property type="term" value="F:DNA-binding transcription factor activity"/>
    <property type="evidence" value="ECO:0007669"/>
    <property type="project" value="InterPro"/>
</dbReference>
<dbReference type="InterPro" id="IPR020449">
    <property type="entry name" value="Tscrpt_reg_AraC-type_HTH"/>
</dbReference>
<feature type="domain" description="HTH araC/xylS-type" evidence="9">
    <location>
        <begin position="428"/>
        <end position="526"/>
    </location>
</feature>